<dbReference type="Proteomes" id="UP000308430">
    <property type="component" value="Unassembled WGS sequence"/>
</dbReference>
<evidence type="ECO:0000256" key="6">
    <source>
        <dbReference type="ARBA" id="ARBA00022840"/>
    </source>
</evidence>
<feature type="domain" description="ABC transporter" evidence="8">
    <location>
        <begin position="11"/>
        <end position="253"/>
    </location>
</feature>
<dbReference type="CDD" id="cd03262">
    <property type="entry name" value="ABC_HisP_GlnQ"/>
    <property type="match status" value="1"/>
</dbReference>
<dbReference type="InterPro" id="IPR050086">
    <property type="entry name" value="MetN_ABC_transporter-like"/>
</dbReference>
<dbReference type="OrthoDB" id="9811169at2"/>
<evidence type="ECO:0000313" key="10">
    <source>
        <dbReference type="Proteomes" id="UP000308430"/>
    </source>
</evidence>
<organism evidence="9 10">
    <name type="scientific">Pseudothauera nasutitermitis</name>
    <dbReference type="NCBI Taxonomy" id="2565930"/>
    <lineage>
        <taxon>Bacteria</taxon>
        <taxon>Pseudomonadati</taxon>
        <taxon>Pseudomonadota</taxon>
        <taxon>Betaproteobacteria</taxon>
        <taxon>Rhodocyclales</taxon>
        <taxon>Zoogloeaceae</taxon>
        <taxon>Pseudothauera</taxon>
    </lineage>
</organism>
<dbReference type="AlphaFoldDB" id="A0A4S4B417"/>
<dbReference type="GO" id="GO:0005886">
    <property type="term" value="C:plasma membrane"/>
    <property type="evidence" value="ECO:0007669"/>
    <property type="project" value="UniProtKB-SubCell"/>
</dbReference>
<evidence type="ECO:0000256" key="1">
    <source>
        <dbReference type="ARBA" id="ARBA00004202"/>
    </source>
</evidence>
<evidence type="ECO:0000256" key="7">
    <source>
        <dbReference type="ARBA" id="ARBA00023136"/>
    </source>
</evidence>
<protein>
    <submittedName>
        <fullName evidence="9">Amino acid ABC transporter ATP-binding protein</fullName>
    </submittedName>
</protein>
<keyword evidence="7" id="KW-0472">Membrane</keyword>
<keyword evidence="5" id="KW-0547">Nucleotide-binding</keyword>
<keyword evidence="10" id="KW-1185">Reference proteome</keyword>
<dbReference type="InterPro" id="IPR030679">
    <property type="entry name" value="ABC_ATPase_HisP-typ"/>
</dbReference>
<dbReference type="Pfam" id="PF00005">
    <property type="entry name" value="ABC_tran"/>
    <property type="match status" value="1"/>
</dbReference>
<reference evidence="9 10" key="1">
    <citation type="submission" date="2019-04" db="EMBL/GenBank/DDBJ databases">
        <title>Azoarcus nasutitermitis sp. nov. isolated from termite nest.</title>
        <authorList>
            <person name="Lin S.-Y."/>
            <person name="Hameed A."/>
            <person name="Hsu Y.-H."/>
            <person name="Young C.-C."/>
        </authorList>
    </citation>
    <scope>NUCLEOTIDE SEQUENCE [LARGE SCALE GENOMIC DNA]</scope>
    <source>
        <strain evidence="9 10">CC-YHH838</strain>
    </source>
</reference>
<evidence type="ECO:0000313" key="9">
    <source>
        <dbReference type="EMBL" id="THF65654.1"/>
    </source>
</evidence>
<gene>
    <name evidence="9" type="ORF">E6C76_08805</name>
</gene>
<accession>A0A4S4B417</accession>
<dbReference type="SMART" id="SM00382">
    <property type="entry name" value="AAA"/>
    <property type="match status" value="1"/>
</dbReference>
<dbReference type="InterPro" id="IPR003593">
    <property type="entry name" value="AAA+_ATPase"/>
</dbReference>
<keyword evidence="3" id="KW-0813">Transport</keyword>
<dbReference type="InterPro" id="IPR003439">
    <property type="entry name" value="ABC_transporter-like_ATP-bd"/>
</dbReference>
<dbReference type="GO" id="GO:0015424">
    <property type="term" value="F:ABC-type amino acid transporter activity"/>
    <property type="evidence" value="ECO:0007669"/>
    <property type="project" value="InterPro"/>
</dbReference>
<keyword evidence="4" id="KW-1003">Cell membrane</keyword>
<evidence type="ECO:0000256" key="5">
    <source>
        <dbReference type="ARBA" id="ARBA00022741"/>
    </source>
</evidence>
<comment type="caution">
    <text evidence="9">The sequence shown here is derived from an EMBL/GenBank/DDBJ whole genome shotgun (WGS) entry which is preliminary data.</text>
</comment>
<dbReference type="PROSITE" id="PS50893">
    <property type="entry name" value="ABC_TRANSPORTER_2"/>
    <property type="match status" value="1"/>
</dbReference>
<proteinExistence type="inferred from homology"/>
<comment type="subcellular location">
    <subcellularLocation>
        <location evidence="1">Cell membrane</location>
        <topology evidence="1">Peripheral membrane protein</topology>
    </subcellularLocation>
</comment>
<dbReference type="EMBL" id="SSOC01000003">
    <property type="protein sequence ID" value="THF65654.1"/>
    <property type="molecule type" value="Genomic_DNA"/>
</dbReference>
<dbReference type="PANTHER" id="PTHR43166:SF35">
    <property type="entry name" value="L-CYSTINE IMPORT ATP-BINDING PROTEIN TCYN"/>
    <property type="match status" value="1"/>
</dbReference>
<sequence length="266" mass="28598">MTDGGGPRPLLSVERLGKSFHGRRVLDDISFDVRAGEVIGLIGRSGSGKSTLLRCLNMLERPDVGRIRLDGEEIGFQGGQRRAVPARVLARQRAAMGMVFQHFNLWPHRTVLQNVMEGPVAVLGVPHAEAASRAMVILERIGLAAKAGSYPVTLSGGQQQRVSIARAVAMQPRLILFDEPTSALDPELVAEVLAVMTDLARSGTTMLVVTHEMRFAFEVCHRILYLDQGRVADGGTPAALLARPAGSPVRGFLGAAVRMLEDIGHA</sequence>
<evidence type="ECO:0000256" key="2">
    <source>
        <dbReference type="ARBA" id="ARBA00005417"/>
    </source>
</evidence>
<dbReference type="SUPFAM" id="SSF52540">
    <property type="entry name" value="P-loop containing nucleoside triphosphate hydrolases"/>
    <property type="match status" value="1"/>
</dbReference>
<dbReference type="PROSITE" id="PS00211">
    <property type="entry name" value="ABC_TRANSPORTER_1"/>
    <property type="match status" value="1"/>
</dbReference>
<dbReference type="GO" id="GO:0016887">
    <property type="term" value="F:ATP hydrolysis activity"/>
    <property type="evidence" value="ECO:0007669"/>
    <property type="project" value="InterPro"/>
</dbReference>
<evidence type="ECO:0000259" key="8">
    <source>
        <dbReference type="PROSITE" id="PS50893"/>
    </source>
</evidence>
<evidence type="ECO:0000256" key="4">
    <source>
        <dbReference type="ARBA" id="ARBA00022475"/>
    </source>
</evidence>
<comment type="similarity">
    <text evidence="2">Belongs to the ABC transporter superfamily.</text>
</comment>
<dbReference type="InterPro" id="IPR027417">
    <property type="entry name" value="P-loop_NTPase"/>
</dbReference>
<name>A0A4S4B417_9RHOO</name>
<dbReference type="PIRSF" id="PIRSF039085">
    <property type="entry name" value="ABC_ATPase_HisP"/>
    <property type="match status" value="1"/>
</dbReference>
<dbReference type="InterPro" id="IPR017871">
    <property type="entry name" value="ABC_transporter-like_CS"/>
</dbReference>
<evidence type="ECO:0000256" key="3">
    <source>
        <dbReference type="ARBA" id="ARBA00022448"/>
    </source>
</evidence>
<keyword evidence="6 9" id="KW-0067">ATP-binding</keyword>
<dbReference type="Gene3D" id="3.40.50.300">
    <property type="entry name" value="P-loop containing nucleotide triphosphate hydrolases"/>
    <property type="match status" value="1"/>
</dbReference>
<dbReference type="GO" id="GO:0005524">
    <property type="term" value="F:ATP binding"/>
    <property type="evidence" value="ECO:0007669"/>
    <property type="project" value="UniProtKB-KW"/>
</dbReference>
<dbReference type="PANTHER" id="PTHR43166">
    <property type="entry name" value="AMINO ACID IMPORT ATP-BINDING PROTEIN"/>
    <property type="match status" value="1"/>
</dbReference>